<evidence type="ECO:0000313" key="2">
    <source>
        <dbReference type="EMBL" id="AFZ34709.1"/>
    </source>
</evidence>
<evidence type="ECO:0000313" key="3">
    <source>
        <dbReference type="Proteomes" id="UP000010473"/>
    </source>
</evidence>
<dbReference type="KEGG" id="scs:Sta7437_1136"/>
<gene>
    <name evidence="2" type="ordered locus">Sta7437_1136</name>
</gene>
<dbReference type="EMBL" id="CP003653">
    <property type="protein sequence ID" value="AFZ34709.1"/>
    <property type="molecule type" value="Genomic_DNA"/>
</dbReference>
<organism evidence="2 3">
    <name type="scientific">Stanieria cyanosphaera (strain ATCC 29371 / PCC 7437)</name>
    <dbReference type="NCBI Taxonomy" id="111780"/>
    <lineage>
        <taxon>Bacteria</taxon>
        <taxon>Bacillati</taxon>
        <taxon>Cyanobacteriota</taxon>
        <taxon>Cyanophyceae</taxon>
        <taxon>Pleurocapsales</taxon>
        <taxon>Dermocarpellaceae</taxon>
        <taxon>Stanieria</taxon>
    </lineage>
</organism>
<keyword evidence="3" id="KW-1185">Reference proteome</keyword>
<protein>
    <submittedName>
        <fullName evidence="2">Uncharacterized protein</fullName>
    </submittedName>
</protein>
<sequence length="116" mass="12826">MIHLISKAIARVSSLLKLVQVKSFLATVFVGLILLTSGFNSASNNQALNNISDKVFESNSERPTTTREWYQKARETENNPGERLAEIGKESAQAVKEFGQLYPDTAERTAPDALKD</sequence>
<reference evidence="3" key="1">
    <citation type="journal article" date="2013" name="Proc. Natl. Acad. Sci. U.S.A.">
        <title>Improving the coverage of the cyanobacterial phylum using diversity-driven genome sequencing.</title>
        <authorList>
            <person name="Shih P.M."/>
            <person name="Wu D."/>
            <person name="Latifi A."/>
            <person name="Axen S.D."/>
            <person name="Fewer D.P."/>
            <person name="Talla E."/>
            <person name="Calteau A."/>
            <person name="Cai F."/>
            <person name="Tandeau de Marsac N."/>
            <person name="Rippka R."/>
            <person name="Herdman M."/>
            <person name="Sivonen K."/>
            <person name="Coursin T."/>
            <person name="Laurent T."/>
            <person name="Goodwin L."/>
            <person name="Nolan M."/>
            <person name="Davenport K.W."/>
            <person name="Han C.S."/>
            <person name="Rubin E.M."/>
            <person name="Eisen J.A."/>
            <person name="Woyke T."/>
            <person name="Gugger M."/>
            <person name="Kerfeld C.A."/>
        </authorList>
    </citation>
    <scope>NUCLEOTIDE SEQUENCE [LARGE SCALE GENOMIC DNA]</scope>
    <source>
        <strain evidence="3">ATCC 29371 / PCC 7437</strain>
    </source>
</reference>
<dbReference type="HOGENOM" id="CLU_160754_0_0_3"/>
<dbReference type="eggNOG" id="ENOG503201Z">
    <property type="taxonomic scope" value="Bacteria"/>
</dbReference>
<dbReference type="OrthoDB" id="467131at2"/>
<name>K9XRK1_STAC7</name>
<dbReference type="AlphaFoldDB" id="K9XRK1"/>
<dbReference type="Proteomes" id="UP000010473">
    <property type="component" value="Chromosome"/>
</dbReference>
<accession>K9XRK1</accession>
<evidence type="ECO:0000256" key="1">
    <source>
        <dbReference type="SAM" id="MobiDB-lite"/>
    </source>
</evidence>
<dbReference type="RefSeq" id="WP_015192382.1">
    <property type="nucleotide sequence ID" value="NC_019748.1"/>
</dbReference>
<dbReference type="STRING" id="111780.Sta7437_1136"/>
<feature type="region of interest" description="Disordered" evidence="1">
    <location>
        <begin position="57"/>
        <end position="80"/>
    </location>
</feature>
<proteinExistence type="predicted"/>